<dbReference type="EMBL" id="JAPYKO010000010">
    <property type="protein sequence ID" value="MEI9403551.1"/>
    <property type="molecule type" value="Genomic_DNA"/>
</dbReference>
<feature type="compositionally biased region" description="Basic and acidic residues" evidence="1">
    <location>
        <begin position="42"/>
        <end position="52"/>
    </location>
</feature>
<feature type="non-terminal residue" evidence="2">
    <location>
        <position position="1"/>
    </location>
</feature>
<gene>
    <name evidence="2" type="ORF">O7A05_15450</name>
</gene>
<dbReference type="Proteomes" id="UP001366503">
    <property type="component" value="Unassembled WGS sequence"/>
</dbReference>
<evidence type="ECO:0000313" key="3">
    <source>
        <dbReference type="Proteomes" id="UP001366503"/>
    </source>
</evidence>
<feature type="region of interest" description="Disordered" evidence="1">
    <location>
        <begin position="42"/>
        <end position="72"/>
    </location>
</feature>
<comment type="caution">
    <text evidence="2">The sequence shown here is derived from an EMBL/GenBank/DDBJ whole genome shotgun (WGS) entry which is preliminary data.</text>
</comment>
<sequence length="120" mass="13034">RSNSSSKNIIASHHRNLDPAPQWVRGSWQPDTHDCGLRRMATELGSEERDQPIKAGSALPNSPDDVPYPVPASETEATGLLEKLAAGHALSPGVMKVLRRHMMAGTLTPAMVEQQRKFAA</sequence>
<keyword evidence="3" id="KW-1185">Reference proteome</keyword>
<evidence type="ECO:0000256" key="1">
    <source>
        <dbReference type="SAM" id="MobiDB-lite"/>
    </source>
</evidence>
<organism evidence="2 3">
    <name type="scientific">Mesorhizobium argentiipisi</name>
    <dbReference type="NCBI Taxonomy" id="3015175"/>
    <lineage>
        <taxon>Bacteria</taxon>
        <taxon>Pseudomonadati</taxon>
        <taxon>Pseudomonadota</taxon>
        <taxon>Alphaproteobacteria</taxon>
        <taxon>Hyphomicrobiales</taxon>
        <taxon>Phyllobacteriaceae</taxon>
        <taxon>Mesorhizobium</taxon>
    </lineage>
</organism>
<feature type="region of interest" description="Disordered" evidence="1">
    <location>
        <begin position="1"/>
        <end position="24"/>
    </location>
</feature>
<protein>
    <submittedName>
        <fullName evidence="2">Uncharacterized protein</fullName>
    </submittedName>
</protein>
<evidence type="ECO:0000313" key="2">
    <source>
        <dbReference type="EMBL" id="MEI9403551.1"/>
    </source>
</evidence>
<dbReference type="RefSeq" id="WP_337093928.1">
    <property type="nucleotide sequence ID" value="NZ_JAPYKO010000010.1"/>
</dbReference>
<name>A0ABU8KCU5_9HYPH</name>
<proteinExistence type="predicted"/>
<accession>A0ABU8KCU5</accession>
<reference evidence="2 3" key="1">
    <citation type="submission" date="2022-12" db="EMBL/GenBank/DDBJ databases">
        <authorList>
            <person name="Muema E."/>
        </authorList>
    </citation>
    <scope>NUCLEOTIDE SEQUENCE [LARGE SCALE GENOMIC DNA]</scope>
    <source>
        <strain evidence="3">1330</strain>
    </source>
</reference>